<dbReference type="InterPro" id="IPR036871">
    <property type="entry name" value="PX_dom_sf"/>
</dbReference>
<dbReference type="GO" id="GO:0035091">
    <property type="term" value="F:phosphatidylinositol binding"/>
    <property type="evidence" value="ECO:0007669"/>
    <property type="project" value="InterPro"/>
</dbReference>
<feature type="region of interest" description="Disordered" evidence="1">
    <location>
        <begin position="57"/>
        <end position="84"/>
    </location>
</feature>
<dbReference type="Gene3D" id="3.30.1520.10">
    <property type="entry name" value="Phox-like domain"/>
    <property type="match status" value="1"/>
</dbReference>
<gene>
    <name evidence="2" type="ORF">DSPE1174_LOCUS16672</name>
    <name evidence="3" type="ORF">DSPE1174_LOCUS16674</name>
</gene>
<evidence type="ECO:0000313" key="3">
    <source>
        <dbReference type="EMBL" id="CAD9433607.1"/>
    </source>
</evidence>
<dbReference type="EMBL" id="HBGS01032480">
    <property type="protein sequence ID" value="CAD9433602.1"/>
    <property type="molecule type" value="Transcribed_RNA"/>
</dbReference>
<dbReference type="AlphaFoldDB" id="A0A6U3U0K7"/>
<protein>
    <recommendedName>
        <fullName evidence="4">PX domain-containing protein</fullName>
    </recommendedName>
</protein>
<dbReference type="SUPFAM" id="SSF64268">
    <property type="entry name" value="PX domain"/>
    <property type="match status" value="1"/>
</dbReference>
<accession>A0A6U3U0K7</accession>
<evidence type="ECO:0000256" key="1">
    <source>
        <dbReference type="SAM" id="MobiDB-lite"/>
    </source>
</evidence>
<evidence type="ECO:0000313" key="2">
    <source>
        <dbReference type="EMBL" id="CAD9433602.1"/>
    </source>
</evidence>
<sequence>MNELFTCCQKLQESHIEDKSSAPRCFCGNLGVTLAERAILNETKDIAGKKYEDSAGAKDSEALVDGSSGSTGSLDSRDSSSFSEYPSREWGWFETGEMPQDFASGTSGRQSHFGTPLVQLPDQLTRLSVSVQALWQVGIDKPVLLGDLCLDAQGIPNNSSADRLQKLCSRESLKGQPKLMYECDNKFGGQSVSKSFECKICNEVSMIVARIPKFQVVRRQSGEQYAEFLIVVQFGTLVLNAWRRYTAFALLFEKVTKAGSVRFPNAHYSWDLLLHQKKCCRCLDEEYLNLKCFLLERFLHDLVYESEDSSMICEFIGI</sequence>
<name>A0A6U3U0K7_9STRA</name>
<feature type="compositionally biased region" description="Low complexity" evidence="1">
    <location>
        <begin position="65"/>
        <end position="83"/>
    </location>
</feature>
<evidence type="ECO:0008006" key="4">
    <source>
        <dbReference type="Google" id="ProtNLM"/>
    </source>
</evidence>
<reference evidence="2" key="1">
    <citation type="submission" date="2021-01" db="EMBL/GenBank/DDBJ databases">
        <authorList>
            <person name="Corre E."/>
            <person name="Pelletier E."/>
            <person name="Niang G."/>
            <person name="Scheremetjew M."/>
            <person name="Finn R."/>
            <person name="Kale V."/>
            <person name="Holt S."/>
            <person name="Cochrane G."/>
            <person name="Meng A."/>
            <person name="Brown T."/>
            <person name="Cohen L."/>
        </authorList>
    </citation>
    <scope>NUCLEOTIDE SEQUENCE</scope>
    <source>
        <strain evidence="2">CCMP1381</strain>
    </source>
</reference>
<organism evidence="2">
    <name type="scientific">Octactis speculum</name>
    <dbReference type="NCBI Taxonomy" id="3111310"/>
    <lineage>
        <taxon>Eukaryota</taxon>
        <taxon>Sar</taxon>
        <taxon>Stramenopiles</taxon>
        <taxon>Ochrophyta</taxon>
        <taxon>Dictyochophyceae</taxon>
        <taxon>Dictyochales</taxon>
        <taxon>Dictyochaceae</taxon>
        <taxon>Octactis</taxon>
    </lineage>
</organism>
<dbReference type="EMBL" id="HBGS01032482">
    <property type="protein sequence ID" value="CAD9433607.1"/>
    <property type="molecule type" value="Transcribed_RNA"/>
</dbReference>
<proteinExistence type="predicted"/>